<dbReference type="GeneID" id="17279438"/>
<dbReference type="PANTHER" id="PTHR22953">
    <property type="entry name" value="ACID PHOSPHATASE RELATED"/>
    <property type="match status" value="1"/>
</dbReference>
<dbReference type="Proteomes" id="UP000013827">
    <property type="component" value="Unassembled WGS sequence"/>
</dbReference>
<evidence type="ECO:0000256" key="1">
    <source>
        <dbReference type="ARBA" id="ARBA00022729"/>
    </source>
</evidence>
<dbReference type="InterPro" id="IPR004843">
    <property type="entry name" value="Calcineurin-like_PHP"/>
</dbReference>
<dbReference type="InterPro" id="IPR029052">
    <property type="entry name" value="Metallo-depent_PP-like"/>
</dbReference>
<evidence type="ECO:0000313" key="8">
    <source>
        <dbReference type="Proteomes" id="UP000013827"/>
    </source>
</evidence>
<evidence type="ECO:0000256" key="2">
    <source>
        <dbReference type="ARBA" id="ARBA00023180"/>
    </source>
</evidence>
<dbReference type="PANTHER" id="PTHR22953:SF153">
    <property type="entry name" value="PURPLE ACID PHOSPHATASE"/>
    <property type="match status" value="1"/>
</dbReference>
<dbReference type="Pfam" id="PF00149">
    <property type="entry name" value="Metallophos"/>
    <property type="match status" value="1"/>
</dbReference>
<evidence type="ECO:0000259" key="6">
    <source>
        <dbReference type="Pfam" id="PF14008"/>
    </source>
</evidence>
<dbReference type="InterPro" id="IPR039331">
    <property type="entry name" value="PAPs-like"/>
</dbReference>
<feature type="signal peptide" evidence="4">
    <location>
        <begin position="1"/>
        <end position="17"/>
    </location>
</feature>
<dbReference type="PaxDb" id="2903-EOD34167"/>
<reference evidence="8" key="1">
    <citation type="journal article" date="2013" name="Nature">
        <title>Pan genome of the phytoplankton Emiliania underpins its global distribution.</title>
        <authorList>
            <person name="Read B.A."/>
            <person name="Kegel J."/>
            <person name="Klute M.J."/>
            <person name="Kuo A."/>
            <person name="Lefebvre S.C."/>
            <person name="Maumus F."/>
            <person name="Mayer C."/>
            <person name="Miller J."/>
            <person name="Monier A."/>
            <person name="Salamov A."/>
            <person name="Young J."/>
            <person name="Aguilar M."/>
            <person name="Claverie J.M."/>
            <person name="Frickenhaus S."/>
            <person name="Gonzalez K."/>
            <person name="Herman E.K."/>
            <person name="Lin Y.C."/>
            <person name="Napier J."/>
            <person name="Ogata H."/>
            <person name="Sarno A.F."/>
            <person name="Shmutz J."/>
            <person name="Schroeder D."/>
            <person name="de Vargas C."/>
            <person name="Verret F."/>
            <person name="von Dassow P."/>
            <person name="Valentin K."/>
            <person name="Van de Peer Y."/>
            <person name="Wheeler G."/>
            <person name="Dacks J.B."/>
            <person name="Delwiche C.F."/>
            <person name="Dyhrman S.T."/>
            <person name="Glockner G."/>
            <person name="John U."/>
            <person name="Richards T."/>
            <person name="Worden A.Z."/>
            <person name="Zhang X."/>
            <person name="Grigoriev I.V."/>
            <person name="Allen A.E."/>
            <person name="Bidle K."/>
            <person name="Borodovsky M."/>
            <person name="Bowler C."/>
            <person name="Brownlee C."/>
            <person name="Cock J.M."/>
            <person name="Elias M."/>
            <person name="Gladyshev V.N."/>
            <person name="Groth M."/>
            <person name="Guda C."/>
            <person name="Hadaegh A."/>
            <person name="Iglesias-Rodriguez M.D."/>
            <person name="Jenkins J."/>
            <person name="Jones B.M."/>
            <person name="Lawson T."/>
            <person name="Leese F."/>
            <person name="Lindquist E."/>
            <person name="Lobanov A."/>
            <person name="Lomsadze A."/>
            <person name="Malik S.B."/>
            <person name="Marsh M.E."/>
            <person name="Mackinder L."/>
            <person name="Mock T."/>
            <person name="Mueller-Roeber B."/>
            <person name="Pagarete A."/>
            <person name="Parker M."/>
            <person name="Probert I."/>
            <person name="Quesneville H."/>
            <person name="Raines C."/>
            <person name="Rensing S.A."/>
            <person name="Riano-Pachon D.M."/>
            <person name="Richier S."/>
            <person name="Rokitta S."/>
            <person name="Shiraiwa Y."/>
            <person name="Soanes D.M."/>
            <person name="van der Giezen M."/>
            <person name="Wahlund T.M."/>
            <person name="Williams B."/>
            <person name="Wilson W."/>
            <person name="Wolfe G."/>
            <person name="Wurch L.L."/>
        </authorList>
    </citation>
    <scope>NUCLEOTIDE SEQUENCE</scope>
</reference>
<dbReference type="SUPFAM" id="SSF56300">
    <property type="entry name" value="Metallo-dependent phosphatases"/>
    <property type="match status" value="1"/>
</dbReference>
<dbReference type="GO" id="GO:0003993">
    <property type="term" value="F:acid phosphatase activity"/>
    <property type="evidence" value="ECO:0007669"/>
    <property type="project" value="InterPro"/>
</dbReference>
<dbReference type="CDD" id="cd00839">
    <property type="entry name" value="MPP_PAPs"/>
    <property type="match status" value="1"/>
</dbReference>
<protein>
    <recommendedName>
        <fullName evidence="9">Purple acid phosphatase</fullName>
    </recommendedName>
</protein>
<feature type="domain" description="Purple acid phosphatase C-terminal" evidence="6">
    <location>
        <begin position="495"/>
        <end position="549"/>
    </location>
</feature>
<keyword evidence="8" id="KW-1185">Reference proteome</keyword>
<feature type="compositionally biased region" description="Pro residues" evidence="3">
    <location>
        <begin position="616"/>
        <end position="650"/>
    </location>
</feature>
<keyword evidence="1 4" id="KW-0732">Signal</keyword>
<dbReference type="InterPro" id="IPR041792">
    <property type="entry name" value="MPP_PAP"/>
</dbReference>
<dbReference type="eggNOG" id="KOG1378">
    <property type="taxonomic scope" value="Eukaryota"/>
</dbReference>
<dbReference type="EnsemblProtists" id="EOD34167">
    <property type="protein sequence ID" value="EOD34167"/>
    <property type="gene ID" value="EMIHUDRAFT_462501"/>
</dbReference>
<evidence type="ECO:0000256" key="4">
    <source>
        <dbReference type="SAM" id="SignalP"/>
    </source>
</evidence>
<sequence>MSLKLVSLLLVALPASALPVPFLLSPFGEPDPTLPYSFGEPDPTLPYSRPFGDADPTLPYSRPSKVPHRALEDLVPNGGFCGLTETFGADCEGQVHVMPGGSPDSATVVWTGSAELAFVTLNCPSFDSPRKFRSQQDTYSQLMNIRVTHLVGEEGIGEPTTNREFLASLQNTNFSADAWASKMPWNPFQPGLSVVGGKFPTDPFREPSVSDASTYGGLLLYKIQRSVGSVSGSYYQSPIIHKANVSGIEPGETCGYTIGTIDDSSTLGSTYSFRQPPAPGRMYPYKVGLVADMGQTSISEQNMQILLDSLESEEHSPVIIFGGDLAYADGFLPRWDSWSFMMQPLMSKIQVITTAGNHEVGDGEHFVSYFARFPQPFRESGSTSQLWYSKEVGPMHVVNLCSYAATFNGSFQYDWLVADLASVNRSKTPWLIANFHGERAPWYNSNKKHQGEAEPMRLDMEELLYDAGVDIVINGHVHAYERSVPVYNACLNECAPNYVVIGDGGNYEGASTQWIQPPPWSKVRESSFGVGFLTIINDTHAFYNWSRSACQSKDADAHFVDLDGAGCSGGLNKGSTQFSSDSTYFVREEPSMRKPEHNPSCPDKKRKPCGGAGGPAFPPYPPRPPPSPPTPPALPSPPSPPDPPAPPPPVQCGDNHGCAEGSTCYCEYKNNSHGTRSVLFSSLPPDSRGCFCFQDEASPDDDMVGGEHASPQVKAKIKKMRNRLEMLMKHCAVVIQAADAQGAPIAEVDPSCE</sequence>
<dbReference type="RefSeq" id="XP_005786596.1">
    <property type="nucleotide sequence ID" value="XM_005786539.1"/>
</dbReference>
<reference evidence="7" key="2">
    <citation type="submission" date="2024-10" db="UniProtKB">
        <authorList>
            <consortium name="EnsemblProtists"/>
        </authorList>
    </citation>
    <scope>IDENTIFICATION</scope>
</reference>
<feature type="compositionally biased region" description="Basic and acidic residues" evidence="3">
    <location>
        <begin position="586"/>
        <end position="597"/>
    </location>
</feature>
<evidence type="ECO:0000256" key="3">
    <source>
        <dbReference type="SAM" id="MobiDB-lite"/>
    </source>
</evidence>
<dbReference type="InterPro" id="IPR025733">
    <property type="entry name" value="PAPs_C"/>
</dbReference>
<dbReference type="Pfam" id="PF14008">
    <property type="entry name" value="Metallophos_C"/>
    <property type="match status" value="1"/>
</dbReference>
<evidence type="ECO:0000259" key="5">
    <source>
        <dbReference type="Pfam" id="PF00149"/>
    </source>
</evidence>
<feature type="domain" description="Calcineurin-like phosphoesterase" evidence="5">
    <location>
        <begin position="286"/>
        <end position="480"/>
    </location>
</feature>
<organism evidence="7 8">
    <name type="scientific">Emiliania huxleyi (strain CCMP1516)</name>
    <dbReference type="NCBI Taxonomy" id="280463"/>
    <lineage>
        <taxon>Eukaryota</taxon>
        <taxon>Haptista</taxon>
        <taxon>Haptophyta</taxon>
        <taxon>Prymnesiophyceae</taxon>
        <taxon>Isochrysidales</taxon>
        <taxon>Noelaerhabdaceae</taxon>
        <taxon>Emiliania</taxon>
    </lineage>
</organism>
<proteinExistence type="predicted"/>
<dbReference type="Gene3D" id="3.60.21.10">
    <property type="match status" value="1"/>
</dbReference>
<evidence type="ECO:0000313" key="7">
    <source>
        <dbReference type="EnsemblProtists" id="EOD34167"/>
    </source>
</evidence>
<dbReference type="KEGG" id="ehx:EMIHUDRAFT_462501"/>
<feature type="region of interest" description="Disordered" evidence="3">
    <location>
        <begin position="578"/>
        <end position="652"/>
    </location>
</feature>
<name>A0A0D3KEI2_EMIH1</name>
<evidence type="ECO:0008006" key="9">
    <source>
        <dbReference type="Google" id="ProtNLM"/>
    </source>
</evidence>
<dbReference type="HOGENOM" id="CLU_369825_0_0_1"/>
<keyword evidence="2" id="KW-0325">Glycoprotein</keyword>
<accession>A0A0D3KEI2</accession>
<feature type="chain" id="PRO_5044236714" description="Purple acid phosphatase" evidence="4">
    <location>
        <begin position="18"/>
        <end position="753"/>
    </location>
</feature>
<dbReference type="AlphaFoldDB" id="A0A0D3KEI2"/>